<evidence type="ECO:0000313" key="1">
    <source>
        <dbReference type="EMBL" id="CAB3784609.1"/>
    </source>
</evidence>
<dbReference type="Pfam" id="PF04343">
    <property type="entry name" value="DUF488"/>
    <property type="match status" value="1"/>
</dbReference>
<accession>A0A6J5FTP7</accession>
<sequence>MPLRGFLLLRARNHPCWVFVMKPEKNAVRVATIGFTGKSAAHFFDLLKSAQVRTVLDIRLNNTSQLAGFAKKQDLPYFLDRLCNAAYVEMPDLAPEPHLLKRYQGKQLSWDQFTAEYVELIAKRRVESNLDVDLFQSACLLCSEHLPHRCHRTLAVEYLNTQWNGRMVVTHLC</sequence>
<dbReference type="Proteomes" id="UP000494252">
    <property type="component" value="Unassembled WGS sequence"/>
</dbReference>
<dbReference type="PANTHER" id="PTHR39337">
    <property type="entry name" value="BLR5642 PROTEIN"/>
    <property type="match status" value="1"/>
</dbReference>
<dbReference type="AlphaFoldDB" id="A0A6J5FTP7"/>
<proteinExistence type="predicted"/>
<dbReference type="InterPro" id="IPR007438">
    <property type="entry name" value="DUF488"/>
</dbReference>
<evidence type="ECO:0008006" key="3">
    <source>
        <dbReference type="Google" id="ProtNLM"/>
    </source>
</evidence>
<organism evidence="1 2">
    <name type="scientific">Paraburkholderia fynbosensis</name>
    <dbReference type="NCBI Taxonomy" id="1200993"/>
    <lineage>
        <taxon>Bacteria</taxon>
        <taxon>Pseudomonadati</taxon>
        <taxon>Pseudomonadota</taxon>
        <taxon>Betaproteobacteria</taxon>
        <taxon>Burkholderiales</taxon>
        <taxon>Burkholderiaceae</taxon>
        <taxon>Paraburkholderia</taxon>
    </lineage>
</organism>
<dbReference type="EMBL" id="CADIKI010000004">
    <property type="protein sequence ID" value="CAB3784609.1"/>
    <property type="molecule type" value="Genomic_DNA"/>
</dbReference>
<keyword evidence="2" id="KW-1185">Reference proteome</keyword>
<name>A0A6J5FTP7_9BURK</name>
<reference evidence="1 2" key="1">
    <citation type="submission" date="2020-04" db="EMBL/GenBank/DDBJ databases">
        <authorList>
            <person name="De Canck E."/>
        </authorList>
    </citation>
    <scope>NUCLEOTIDE SEQUENCE [LARGE SCALE GENOMIC DNA]</scope>
    <source>
        <strain evidence="1 2">LMG 27177</strain>
    </source>
</reference>
<gene>
    <name evidence="1" type="ORF">LMG27177_01648</name>
</gene>
<protein>
    <recommendedName>
        <fullName evidence="3">DUF488 domain-containing protein</fullName>
    </recommendedName>
</protein>
<evidence type="ECO:0000313" key="2">
    <source>
        <dbReference type="Proteomes" id="UP000494252"/>
    </source>
</evidence>
<dbReference type="PANTHER" id="PTHR39337:SF1">
    <property type="entry name" value="BLR5642 PROTEIN"/>
    <property type="match status" value="1"/>
</dbReference>